<sequence>MSSSQPLLLLKAMLFSSHSKNPFTDQCPLCCNRSSTCKCYASDLDASDSGRGMTVGGSELDLLGANYVSYMQLCMDSLWNYVQMLSCV</sequence>
<dbReference type="Proteomes" id="UP000015106">
    <property type="component" value="Chromosome 3"/>
</dbReference>
<reference evidence="2" key="1">
    <citation type="journal article" date="2013" name="Nature">
        <title>Draft genome of the wheat A-genome progenitor Triticum urartu.</title>
        <authorList>
            <person name="Ling H.Q."/>
            <person name="Zhao S."/>
            <person name="Liu D."/>
            <person name="Wang J."/>
            <person name="Sun H."/>
            <person name="Zhang C."/>
            <person name="Fan H."/>
            <person name="Li D."/>
            <person name="Dong L."/>
            <person name="Tao Y."/>
            <person name="Gao C."/>
            <person name="Wu H."/>
            <person name="Li Y."/>
            <person name="Cui Y."/>
            <person name="Guo X."/>
            <person name="Zheng S."/>
            <person name="Wang B."/>
            <person name="Yu K."/>
            <person name="Liang Q."/>
            <person name="Yang W."/>
            <person name="Lou X."/>
            <person name="Chen J."/>
            <person name="Feng M."/>
            <person name="Jian J."/>
            <person name="Zhang X."/>
            <person name="Luo G."/>
            <person name="Jiang Y."/>
            <person name="Liu J."/>
            <person name="Wang Z."/>
            <person name="Sha Y."/>
            <person name="Zhang B."/>
            <person name="Wu H."/>
            <person name="Tang D."/>
            <person name="Shen Q."/>
            <person name="Xue P."/>
            <person name="Zou S."/>
            <person name="Wang X."/>
            <person name="Liu X."/>
            <person name="Wang F."/>
            <person name="Yang Y."/>
            <person name="An X."/>
            <person name="Dong Z."/>
            <person name="Zhang K."/>
            <person name="Zhang X."/>
            <person name="Luo M.C."/>
            <person name="Dvorak J."/>
            <person name="Tong Y."/>
            <person name="Wang J."/>
            <person name="Yang H."/>
            <person name="Li Z."/>
            <person name="Wang D."/>
            <person name="Zhang A."/>
            <person name="Wang J."/>
        </authorList>
    </citation>
    <scope>NUCLEOTIDE SEQUENCE</scope>
    <source>
        <strain evidence="2">cv. G1812</strain>
    </source>
</reference>
<dbReference type="AlphaFoldDB" id="A0A8R7PUY6"/>
<dbReference type="EnsemblPlants" id="TuG1812G0300003302.01.T01">
    <property type="protein sequence ID" value="TuG1812G0300003302.01.T01.cds261193"/>
    <property type="gene ID" value="TuG1812G0300003302.01"/>
</dbReference>
<reference evidence="1" key="2">
    <citation type="submission" date="2018-03" db="EMBL/GenBank/DDBJ databases">
        <title>The Triticum urartu genome reveals the dynamic nature of wheat genome evolution.</title>
        <authorList>
            <person name="Ling H."/>
            <person name="Ma B."/>
            <person name="Shi X."/>
            <person name="Liu H."/>
            <person name="Dong L."/>
            <person name="Sun H."/>
            <person name="Cao Y."/>
            <person name="Gao Q."/>
            <person name="Zheng S."/>
            <person name="Li Y."/>
            <person name="Yu Y."/>
            <person name="Du H."/>
            <person name="Qi M."/>
            <person name="Li Y."/>
            <person name="Yu H."/>
            <person name="Cui Y."/>
            <person name="Wang N."/>
            <person name="Chen C."/>
            <person name="Wu H."/>
            <person name="Zhao Y."/>
            <person name="Zhang J."/>
            <person name="Li Y."/>
            <person name="Zhou W."/>
            <person name="Zhang B."/>
            <person name="Hu W."/>
            <person name="Eijk M."/>
            <person name="Tang J."/>
            <person name="Witsenboer H."/>
            <person name="Zhao S."/>
            <person name="Li Z."/>
            <person name="Zhang A."/>
            <person name="Wang D."/>
            <person name="Liang C."/>
        </authorList>
    </citation>
    <scope>NUCLEOTIDE SEQUENCE [LARGE SCALE GENOMIC DNA]</scope>
    <source>
        <strain evidence="1">cv. G1812</strain>
    </source>
</reference>
<accession>A0A8R7PUY6</accession>
<protein>
    <submittedName>
        <fullName evidence="1">Uncharacterized protein</fullName>
    </submittedName>
</protein>
<organism evidence="1 2">
    <name type="scientific">Triticum urartu</name>
    <name type="common">Red wild einkorn</name>
    <name type="synonym">Crithodium urartu</name>
    <dbReference type="NCBI Taxonomy" id="4572"/>
    <lineage>
        <taxon>Eukaryota</taxon>
        <taxon>Viridiplantae</taxon>
        <taxon>Streptophyta</taxon>
        <taxon>Embryophyta</taxon>
        <taxon>Tracheophyta</taxon>
        <taxon>Spermatophyta</taxon>
        <taxon>Magnoliopsida</taxon>
        <taxon>Liliopsida</taxon>
        <taxon>Poales</taxon>
        <taxon>Poaceae</taxon>
        <taxon>BOP clade</taxon>
        <taxon>Pooideae</taxon>
        <taxon>Triticodae</taxon>
        <taxon>Triticeae</taxon>
        <taxon>Triticinae</taxon>
        <taxon>Triticum</taxon>
    </lineage>
</organism>
<name>A0A8R7PUY6_TRIUA</name>
<evidence type="ECO:0000313" key="1">
    <source>
        <dbReference type="EnsemblPlants" id="TuG1812G0300003302.01.T01.cds261193"/>
    </source>
</evidence>
<dbReference type="Gramene" id="TuG1812G0300003302.01.T01">
    <property type="protein sequence ID" value="TuG1812G0300003302.01.T01.cds261193"/>
    <property type="gene ID" value="TuG1812G0300003302.01"/>
</dbReference>
<proteinExistence type="predicted"/>
<reference evidence="1" key="3">
    <citation type="submission" date="2022-06" db="UniProtKB">
        <authorList>
            <consortium name="EnsemblPlants"/>
        </authorList>
    </citation>
    <scope>IDENTIFICATION</scope>
</reference>
<keyword evidence="2" id="KW-1185">Reference proteome</keyword>
<evidence type="ECO:0000313" key="2">
    <source>
        <dbReference type="Proteomes" id="UP000015106"/>
    </source>
</evidence>